<keyword evidence="5 12" id="KW-0812">Transmembrane</keyword>
<dbReference type="Pfam" id="PF00015">
    <property type="entry name" value="MCPsignal"/>
    <property type="match status" value="1"/>
</dbReference>
<dbReference type="KEGG" id="bwh:A9C19_20485"/>
<dbReference type="PROSITE" id="PS50885">
    <property type="entry name" value="HAMP"/>
    <property type="match status" value="1"/>
</dbReference>
<comment type="subcellular location">
    <subcellularLocation>
        <location evidence="1">Cell membrane</location>
        <topology evidence="1">Multi-pass membrane protein</topology>
    </subcellularLocation>
</comment>
<dbReference type="SUPFAM" id="SSF58104">
    <property type="entry name" value="Methyl-accepting chemotaxis protein (MCP) signaling domain"/>
    <property type="match status" value="1"/>
</dbReference>
<keyword evidence="2" id="KW-1003">Cell membrane</keyword>
<evidence type="ECO:0000313" key="15">
    <source>
        <dbReference type="EMBL" id="APH06858.1"/>
    </source>
</evidence>
<keyword evidence="3" id="KW-0488">Methylation</keyword>
<protein>
    <recommendedName>
        <fullName evidence="17">Chemotaxis protein</fullName>
    </recommendedName>
</protein>
<comment type="similarity">
    <text evidence="9">Belongs to the methyl-accepting chemotaxis (MCP) protein family.</text>
</comment>
<dbReference type="OrthoDB" id="9760371at2"/>
<dbReference type="SMART" id="SM00304">
    <property type="entry name" value="HAMP"/>
    <property type="match status" value="1"/>
</dbReference>
<evidence type="ECO:0000256" key="12">
    <source>
        <dbReference type="SAM" id="Phobius"/>
    </source>
</evidence>
<evidence type="ECO:0000259" key="14">
    <source>
        <dbReference type="PROSITE" id="PS50885"/>
    </source>
</evidence>
<organism evidence="15 16">
    <name type="scientific">Bacillus weihaiensis</name>
    <dbReference type="NCBI Taxonomy" id="1547283"/>
    <lineage>
        <taxon>Bacteria</taxon>
        <taxon>Bacillati</taxon>
        <taxon>Bacillota</taxon>
        <taxon>Bacilli</taxon>
        <taxon>Bacillales</taxon>
        <taxon>Bacillaceae</taxon>
        <taxon>Bacillus</taxon>
    </lineage>
</organism>
<dbReference type="CDD" id="cd11386">
    <property type="entry name" value="MCP_signal"/>
    <property type="match status" value="1"/>
</dbReference>
<dbReference type="CDD" id="cd12913">
    <property type="entry name" value="PDC1_MCP_like"/>
    <property type="match status" value="1"/>
</dbReference>
<evidence type="ECO:0000256" key="8">
    <source>
        <dbReference type="ARBA" id="ARBA00023224"/>
    </source>
</evidence>
<dbReference type="Gene3D" id="1.10.287.950">
    <property type="entry name" value="Methyl-accepting chemotaxis protein"/>
    <property type="match status" value="1"/>
</dbReference>
<dbReference type="InterPro" id="IPR003660">
    <property type="entry name" value="HAMP_dom"/>
</dbReference>
<dbReference type="GO" id="GO:0005886">
    <property type="term" value="C:plasma membrane"/>
    <property type="evidence" value="ECO:0007669"/>
    <property type="project" value="UniProtKB-SubCell"/>
</dbReference>
<dbReference type="SMART" id="SM00283">
    <property type="entry name" value="MA"/>
    <property type="match status" value="1"/>
</dbReference>
<accession>A0A1L3MX17</accession>
<keyword evidence="16" id="KW-1185">Reference proteome</keyword>
<dbReference type="Pfam" id="PF02743">
    <property type="entry name" value="dCache_1"/>
    <property type="match status" value="1"/>
</dbReference>
<evidence type="ECO:0008006" key="17">
    <source>
        <dbReference type="Google" id="ProtNLM"/>
    </source>
</evidence>
<proteinExistence type="inferred from homology"/>
<keyword evidence="8 10" id="KW-0807">Transducer</keyword>
<evidence type="ECO:0000256" key="5">
    <source>
        <dbReference type="ARBA" id="ARBA00022692"/>
    </source>
</evidence>
<dbReference type="CDD" id="cd12912">
    <property type="entry name" value="PDC2_MCP_like"/>
    <property type="match status" value="1"/>
</dbReference>
<dbReference type="Proteomes" id="UP000181936">
    <property type="component" value="Chromosome"/>
</dbReference>
<evidence type="ECO:0000256" key="9">
    <source>
        <dbReference type="ARBA" id="ARBA00029447"/>
    </source>
</evidence>
<dbReference type="GO" id="GO:0006935">
    <property type="term" value="P:chemotaxis"/>
    <property type="evidence" value="ECO:0007669"/>
    <property type="project" value="UniProtKB-KW"/>
</dbReference>
<dbReference type="InterPro" id="IPR029151">
    <property type="entry name" value="Sensor-like_sf"/>
</dbReference>
<dbReference type="PROSITE" id="PS50111">
    <property type="entry name" value="CHEMOTAXIS_TRANSDUC_2"/>
    <property type="match status" value="1"/>
</dbReference>
<evidence type="ECO:0000256" key="10">
    <source>
        <dbReference type="PROSITE-ProRule" id="PRU00284"/>
    </source>
</evidence>
<keyword evidence="6 12" id="KW-1133">Transmembrane helix</keyword>
<keyword evidence="11" id="KW-0175">Coiled coil</keyword>
<dbReference type="AlphaFoldDB" id="A0A1L3MX17"/>
<dbReference type="PANTHER" id="PTHR32089">
    <property type="entry name" value="METHYL-ACCEPTING CHEMOTAXIS PROTEIN MCPB"/>
    <property type="match status" value="1"/>
</dbReference>
<evidence type="ECO:0000256" key="3">
    <source>
        <dbReference type="ARBA" id="ARBA00022481"/>
    </source>
</evidence>
<evidence type="ECO:0000256" key="6">
    <source>
        <dbReference type="ARBA" id="ARBA00022989"/>
    </source>
</evidence>
<keyword evidence="7 12" id="KW-0472">Membrane</keyword>
<dbReference type="PANTHER" id="PTHR32089:SF114">
    <property type="entry name" value="METHYL-ACCEPTING CHEMOTAXIS PROTEIN MCPB"/>
    <property type="match status" value="1"/>
</dbReference>
<evidence type="ECO:0000256" key="11">
    <source>
        <dbReference type="SAM" id="Coils"/>
    </source>
</evidence>
<name>A0A1L3MX17_9BACI</name>
<keyword evidence="4" id="KW-0145">Chemotaxis</keyword>
<evidence type="ECO:0000256" key="2">
    <source>
        <dbReference type="ARBA" id="ARBA00022475"/>
    </source>
</evidence>
<dbReference type="GO" id="GO:0007165">
    <property type="term" value="P:signal transduction"/>
    <property type="evidence" value="ECO:0007669"/>
    <property type="project" value="UniProtKB-KW"/>
</dbReference>
<feature type="domain" description="HAMP" evidence="14">
    <location>
        <begin position="315"/>
        <end position="367"/>
    </location>
</feature>
<dbReference type="EMBL" id="CP016020">
    <property type="protein sequence ID" value="APH06858.1"/>
    <property type="molecule type" value="Genomic_DNA"/>
</dbReference>
<dbReference type="Gene3D" id="6.10.340.10">
    <property type="match status" value="1"/>
</dbReference>
<sequence length="674" mass="74265">MKTKKGRKKPPFRLNSIKTKLIANMLFLAIVPLFLLGYFSVNYAQDMIRKEVNASSLQVTKQVSSIVDQMVNGVTSQLHLLSNNINFTEFYSDPENATYGYFLLEGTSQSRADYTNLYFGSSQNDLLIAPKSTVSSDYKPTEQEWYTKAVSNPKQMIVSDPKRSSFSTKFVITISKAVVKSNNVIGVIAIDLDVEELAQGINEIVIGNHGYVVLIDTNGNLITHPNAELVGTDIVTTLPIWAKMQESKEGMGDYVYNGASKTSVFTTNELTNWRILSTLEEDEFSSRTATMEKAIFLLFGLFIIISTVIALFISNRTSKNIFTIIRSFKTAASGNLTTRVELKAKDEFRELETHYNEMMESIQSALKTVESSSRTVLRTSTSLTSMTEETATSVGQVAAAIGEIAEGTSSQAENAKAGSTEMNELSKNLDSITNASVQMNDLTLQTTELGNKGLKQISLLTEKSYETKNASKEVASVIKEVASHMSEINGFIQTISQITDQTNLLSLNASIEAARAGEHGKGFAVVANEVRTLADESRNAAEHIKEIIQTIQQVVKKAVDAVDGTKHVVMEQDTAVSATKEIFDQILTSLQEVTLKSEKVKDDVTTGHQSKEVMLSEMDQMLQISESTAASTQQVSAASEEISATMEEFTRFAQELQEISKELEQEISKFTLDQ</sequence>
<dbReference type="SUPFAM" id="SSF103190">
    <property type="entry name" value="Sensory domain-like"/>
    <property type="match status" value="1"/>
</dbReference>
<feature type="domain" description="Methyl-accepting transducer" evidence="13">
    <location>
        <begin position="386"/>
        <end position="643"/>
    </location>
</feature>
<feature type="transmembrane region" description="Helical" evidence="12">
    <location>
        <begin position="294"/>
        <end position="313"/>
    </location>
</feature>
<evidence type="ECO:0000256" key="7">
    <source>
        <dbReference type="ARBA" id="ARBA00023136"/>
    </source>
</evidence>
<evidence type="ECO:0000313" key="16">
    <source>
        <dbReference type="Proteomes" id="UP000181936"/>
    </source>
</evidence>
<dbReference type="Pfam" id="PF00672">
    <property type="entry name" value="HAMP"/>
    <property type="match status" value="1"/>
</dbReference>
<dbReference type="Gene3D" id="3.30.450.20">
    <property type="entry name" value="PAS domain"/>
    <property type="match status" value="1"/>
</dbReference>
<evidence type="ECO:0000256" key="1">
    <source>
        <dbReference type="ARBA" id="ARBA00004651"/>
    </source>
</evidence>
<evidence type="ECO:0000259" key="13">
    <source>
        <dbReference type="PROSITE" id="PS50111"/>
    </source>
</evidence>
<dbReference type="InterPro" id="IPR004089">
    <property type="entry name" value="MCPsignal_dom"/>
</dbReference>
<dbReference type="InterPro" id="IPR033479">
    <property type="entry name" value="dCache_1"/>
</dbReference>
<reference evidence="15 16" key="1">
    <citation type="journal article" date="2016" name="Sci. Rep.">
        <title>Complete genome sequence and transcriptomic analysis of a novel marine strain Bacillus weihaiensis reveals the mechanism of brown algae degradation.</title>
        <authorList>
            <person name="Zhu Y."/>
            <person name="Chen P."/>
            <person name="Bao Y."/>
            <person name="Men Y."/>
            <person name="Zeng Y."/>
            <person name="Yang J."/>
            <person name="Sun J."/>
            <person name="Sun Y."/>
        </authorList>
    </citation>
    <scope>NUCLEOTIDE SEQUENCE [LARGE SCALE GENOMIC DNA]</scope>
    <source>
        <strain evidence="15 16">Alg07</strain>
    </source>
</reference>
<dbReference type="CDD" id="cd06225">
    <property type="entry name" value="HAMP"/>
    <property type="match status" value="1"/>
</dbReference>
<evidence type="ECO:0000256" key="4">
    <source>
        <dbReference type="ARBA" id="ARBA00022500"/>
    </source>
</evidence>
<feature type="transmembrane region" description="Helical" evidence="12">
    <location>
        <begin position="21"/>
        <end position="41"/>
    </location>
</feature>
<feature type="coiled-coil region" evidence="11">
    <location>
        <begin position="646"/>
        <end position="673"/>
    </location>
</feature>
<dbReference type="STRING" id="1547283.A9C19_20485"/>
<gene>
    <name evidence="15" type="ORF">A9C19_20485</name>
</gene>